<organism evidence="7 8">
    <name type="scientific">Salinispira pacifica</name>
    <dbReference type="NCBI Taxonomy" id="1307761"/>
    <lineage>
        <taxon>Bacteria</taxon>
        <taxon>Pseudomonadati</taxon>
        <taxon>Spirochaetota</taxon>
        <taxon>Spirochaetia</taxon>
        <taxon>Spirochaetales</taxon>
        <taxon>Spirochaetaceae</taxon>
        <taxon>Salinispira</taxon>
    </lineage>
</organism>
<dbReference type="RefSeq" id="WP_024269142.1">
    <property type="nucleotide sequence ID" value="NC_023035.1"/>
</dbReference>
<keyword evidence="8" id="KW-1185">Reference proteome</keyword>
<comment type="similarity">
    <text evidence="1 4">Belongs to the D-isomer specific 2-hydroxyacid dehydrogenase family.</text>
</comment>
<dbReference type="Pfam" id="PF02826">
    <property type="entry name" value="2-Hacid_dh_C"/>
    <property type="match status" value="1"/>
</dbReference>
<dbReference type="FunFam" id="3.40.50.720:FF:000292">
    <property type="entry name" value="Putative D-lactate dehydrogenase"/>
    <property type="match status" value="1"/>
</dbReference>
<accession>V5WKS3</accession>
<reference evidence="7 8" key="1">
    <citation type="journal article" date="2015" name="Stand. Genomic Sci.">
        <title>Complete genome sequence and description of Salinispira pacifica gen. nov., sp. nov., a novel spirochaete isolated form a hypersaline microbial mat.</title>
        <authorList>
            <person name="Ben Hania W."/>
            <person name="Joseph M."/>
            <person name="Schumann P."/>
            <person name="Bunk B."/>
            <person name="Fiebig A."/>
            <person name="Sproer C."/>
            <person name="Klenk H.P."/>
            <person name="Fardeau M.L."/>
            <person name="Spring S."/>
        </authorList>
    </citation>
    <scope>NUCLEOTIDE SEQUENCE [LARGE SCALE GENOMIC DNA]</scope>
    <source>
        <strain evidence="7 8">L21-RPul-D2</strain>
    </source>
</reference>
<dbReference type="CDD" id="cd12183">
    <property type="entry name" value="LDH_like_2"/>
    <property type="match status" value="1"/>
</dbReference>
<keyword evidence="3" id="KW-0520">NAD</keyword>
<dbReference type="Gene3D" id="3.40.50.720">
    <property type="entry name" value="NAD(P)-binding Rossmann-like Domain"/>
    <property type="match status" value="2"/>
</dbReference>
<dbReference type="PROSITE" id="PS00670">
    <property type="entry name" value="D_2_HYDROXYACID_DH_2"/>
    <property type="match status" value="1"/>
</dbReference>
<dbReference type="HOGENOM" id="CLU_019796_1_1_12"/>
<dbReference type="GO" id="GO:0051287">
    <property type="term" value="F:NAD binding"/>
    <property type="evidence" value="ECO:0007669"/>
    <property type="project" value="InterPro"/>
</dbReference>
<feature type="domain" description="D-isomer specific 2-hydroxyacid dehydrogenase catalytic" evidence="5">
    <location>
        <begin position="24"/>
        <end position="328"/>
    </location>
</feature>
<dbReference type="eggNOG" id="COG1052">
    <property type="taxonomic scope" value="Bacteria"/>
</dbReference>
<dbReference type="SUPFAM" id="SSF51735">
    <property type="entry name" value="NAD(P)-binding Rossmann-fold domains"/>
    <property type="match status" value="1"/>
</dbReference>
<sequence>MKIAVFSTKNWVRQSFDGANEAGSFQFTYLEARLDMNTVSLAAGHDAVCVFVNDVLDAPVIKELKNLGVETIALRCAGFNNVDLKTAHEEGLHVVRVPAYSPYAIAEHALGLILALNRRYHRAYNRIREGNFALDGLLGFDIHGKTIGVIGTGKIGQIFCRMMKGFNCRILAYDKYPNDELKAEGVEYTSLEKLYEQSDIISLHCPLTHETYHIINEYAIKSMKSGVTVINTSRGPLIDSNAVINGLKSGQIGYLGLDVYEEEGDLFFEDLSDQVIQDDTFVRLQTFPNVLITAHQAFFTKEAVDNIAETTLNNLKEIEEKGESGNSVVPEQAYGG</sequence>
<evidence type="ECO:0000313" key="7">
    <source>
        <dbReference type="EMBL" id="AHC16245.1"/>
    </source>
</evidence>
<dbReference type="GO" id="GO:0008720">
    <property type="term" value="F:D-lactate dehydrogenase (NAD+) activity"/>
    <property type="evidence" value="ECO:0007669"/>
    <property type="project" value="UniProtKB-EC"/>
</dbReference>
<evidence type="ECO:0000256" key="4">
    <source>
        <dbReference type="RuleBase" id="RU003719"/>
    </source>
</evidence>
<dbReference type="AlphaFoldDB" id="V5WKS3"/>
<dbReference type="PANTHER" id="PTHR43026:SF1">
    <property type="entry name" value="2-HYDROXYACID DEHYDROGENASE HOMOLOG 1-RELATED"/>
    <property type="match status" value="1"/>
</dbReference>
<dbReference type="Proteomes" id="UP000018680">
    <property type="component" value="Chromosome"/>
</dbReference>
<dbReference type="OrthoDB" id="9805416at2"/>
<evidence type="ECO:0000256" key="1">
    <source>
        <dbReference type="ARBA" id="ARBA00005854"/>
    </source>
</evidence>
<dbReference type="InterPro" id="IPR036291">
    <property type="entry name" value="NAD(P)-bd_dom_sf"/>
</dbReference>
<dbReference type="PANTHER" id="PTHR43026">
    <property type="entry name" value="2-HYDROXYACID DEHYDROGENASE HOMOLOG 1-RELATED"/>
    <property type="match status" value="1"/>
</dbReference>
<evidence type="ECO:0000259" key="6">
    <source>
        <dbReference type="Pfam" id="PF02826"/>
    </source>
</evidence>
<dbReference type="InterPro" id="IPR006139">
    <property type="entry name" value="D-isomer_2_OHA_DH_cat_dom"/>
</dbReference>
<dbReference type="SUPFAM" id="SSF52283">
    <property type="entry name" value="Formate/glycerate dehydrogenase catalytic domain-like"/>
    <property type="match status" value="1"/>
</dbReference>
<dbReference type="STRING" id="1307761.L21SP2_2897"/>
<dbReference type="KEGG" id="slr:L21SP2_2897"/>
<evidence type="ECO:0000313" key="8">
    <source>
        <dbReference type="Proteomes" id="UP000018680"/>
    </source>
</evidence>
<proteinExistence type="inferred from homology"/>
<dbReference type="InterPro" id="IPR006140">
    <property type="entry name" value="D-isomer_DH_NAD-bd"/>
</dbReference>
<dbReference type="InterPro" id="IPR029752">
    <property type="entry name" value="D-isomer_DH_CS1"/>
</dbReference>
<dbReference type="InterPro" id="IPR029753">
    <property type="entry name" value="D-isomer_DH_CS"/>
</dbReference>
<feature type="domain" description="D-isomer specific 2-hydroxyacid dehydrogenase NAD-binding" evidence="6">
    <location>
        <begin position="110"/>
        <end position="297"/>
    </location>
</feature>
<evidence type="ECO:0000259" key="5">
    <source>
        <dbReference type="Pfam" id="PF00389"/>
    </source>
</evidence>
<keyword evidence="2 4" id="KW-0560">Oxidoreductase</keyword>
<dbReference type="PROSITE" id="PS00065">
    <property type="entry name" value="D_2_HYDROXYACID_DH_1"/>
    <property type="match status" value="1"/>
</dbReference>
<dbReference type="PATRIC" id="fig|1307761.3.peg.2887"/>
<dbReference type="EC" id="1.1.1.28" evidence="7"/>
<dbReference type="InterPro" id="IPR058205">
    <property type="entry name" value="D-LDH-like"/>
</dbReference>
<evidence type="ECO:0000256" key="3">
    <source>
        <dbReference type="ARBA" id="ARBA00023027"/>
    </source>
</evidence>
<name>V5WKS3_9SPIO</name>
<gene>
    <name evidence="7" type="ORF">L21SP2_2897</name>
</gene>
<dbReference type="Pfam" id="PF00389">
    <property type="entry name" value="2-Hacid_dh"/>
    <property type="match status" value="1"/>
</dbReference>
<dbReference type="EMBL" id="CP006939">
    <property type="protein sequence ID" value="AHC16245.1"/>
    <property type="molecule type" value="Genomic_DNA"/>
</dbReference>
<protein>
    <submittedName>
        <fullName evidence="7">D-lactate dehydrogenase</fullName>
        <ecNumber evidence="7">1.1.1.28</ecNumber>
    </submittedName>
</protein>
<evidence type="ECO:0000256" key="2">
    <source>
        <dbReference type="ARBA" id="ARBA00023002"/>
    </source>
</evidence>